<keyword evidence="2" id="KW-1185">Reference proteome</keyword>
<feature type="non-terminal residue" evidence="1">
    <location>
        <position position="1"/>
    </location>
</feature>
<feature type="non-terminal residue" evidence="1">
    <location>
        <position position="82"/>
    </location>
</feature>
<dbReference type="Proteomes" id="UP001432027">
    <property type="component" value="Unassembled WGS sequence"/>
</dbReference>
<protein>
    <submittedName>
        <fullName evidence="1">Uncharacterized protein</fullName>
    </submittedName>
</protein>
<reference evidence="1" key="1">
    <citation type="submission" date="2023-10" db="EMBL/GenBank/DDBJ databases">
        <title>Genome assembly of Pristionchus species.</title>
        <authorList>
            <person name="Yoshida K."/>
            <person name="Sommer R.J."/>
        </authorList>
    </citation>
    <scope>NUCLEOTIDE SEQUENCE</scope>
    <source>
        <strain evidence="1">RS0144</strain>
    </source>
</reference>
<dbReference type="EMBL" id="BTSX01000003">
    <property type="protein sequence ID" value="GMS89975.1"/>
    <property type="molecule type" value="Genomic_DNA"/>
</dbReference>
<sequence>DSYISVVRSNQARALLNGRRLNVGAEVIDGPAQVHVSRGRHYHQSCPISIYRGRHSHGLIAVYLFQSQFQILPGLFDSFAIL</sequence>
<gene>
    <name evidence="1" type="ORF">PENTCL1PPCAC_12150</name>
</gene>
<comment type="caution">
    <text evidence="1">The sequence shown here is derived from an EMBL/GenBank/DDBJ whole genome shotgun (WGS) entry which is preliminary data.</text>
</comment>
<organism evidence="1 2">
    <name type="scientific">Pristionchus entomophagus</name>
    <dbReference type="NCBI Taxonomy" id="358040"/>
    <lineage>
        <taxon>Eukaryota</taxon>
        <taxon>Metazoa</taxon>
        <taxon>Ecdysozoa</taxon>
        <taxon>Nematoda</taxon>
        <taxon>Chromadorea</taxon>
        <taxon>Rhabditida</taxon>
        <taxon>Rhabditina</taxon>
        <taxon>Diplogasteromorpha</taxon>
        <taxon>Diplogasteroidea</taxon>
        <taxon>Neodiplogasteridae</taxon>
        <taxon>Pristionchus</taxon>
    </lineage>
</organism>
<proteinExistence type="predicted"/>
<evidence type="ECO:0000313" key="2">
    <source>
        <dbReference type="Proteomes" id="UP001432027"/>
    </source>
</evidence>
<evidence type="ECO:0000313" key="1">
    <source>
        <dbReference type="EMBL" id="GMS89975.1"/>
    </source>
</evidence>
<dbReference type="AlphaFoldDB" id="A0AAV5T3A8"/>
<accession>A0AAV5T3A8</accession>
<name>A0AAV5T3A8_9BILA</name>